<name>A0A1G5KHX1_9FLAO</name>
<dbReference type="STRING" id="490189.SAMN02927903_03321"/>
<dbReference type="Pfam" id="PF20247">
    <property type="entry name" value="DUF6602"/>
    <property type="match status" value="1"/>
</dbReference>
<feature type="domain" description="DUF6602" evidence="1">
    <location>
        <begin position="35"/>
        <end position="134"/>
    </location>
</feature>
<organism evidence="2 3">
    <name type="scientific">Flavobacterium caeni</name>
    <dbReference type="NCBI Taxonomy" id="490189"/>
    <lineage>
        <taxon>Bacteria</taxon>
        <taxon>Pseudomonadati</taxon>
        <taxon>Bacteroidota</taxon>
        <taxon>Flavobacteriia</taxon>
        <taxon>Flavobacteriales</taxon>
        <taxon>Flavobacteriaceae</taxon>
        <taxon>Flavobacterium</taxon>
    </lineage>
</organism>
<dbReference type="CDD" id="cd21173">
    <property type="entry name" value="NucC-like"/>
    <property type="match status" value="1"/>
</dbReference>
<evidence type="ECO:0000313" key="2">
    <source>
        <dbReference type="EMBL" id="SCZ00213.1"/>
    </source>
</evidence>
<dbReference type="EMBL" id="FMVF01000040">
    <property type="protein sequence ID" value="SCZ00213.1"/>
    <property type="molecule type" value="Genomic_DNA"/>
</dbReference>
<keyword evidence="3" id="KW-1185">Reference proteome</keyword>
<dbReference type="RefSeq" id="WP_139149791.1">
    <property type="nucleotide sequence ID" value="NZ_FMVF01000040.1"/>
</dbReference>
<accession>A0A1G5KHX1</accession>
<evidence type="ECO:0000313" key="3">
    <source>
        <dbReference type="Proteomes" id="UP000199354"/>
    </source>
</evidence>
<dbReference type="AlphaFoldDB" id="A0A1G5KHX1"/>
<dbReference type="InterPro" id="IPR046537">
    <property type="entry name" value="DUF6602"/>
</dbReference>
<proteinExistence type="predicted"/>
<protein>
    <recommendedName>
        <fullName evidence="1">DUF6602 domain-containing protein</fullName>
    </recommendedName>
</protein>
<dbReference type="Proteomes" id="UP000199354">
    <property type="component" value="Unassembled WGS sequence"/>
</dbReference>
<sequence length="272" mass="31278">MPSEIFEKILARKIETFKSVFLEDSEGIFKIDGKLFHAQEFGTYRERVLIEIIKSVIPERIQVKDGFVITSENRGSTQCDVILYDSDNTPVINDGVLRFFPIESVLAIGEVKSVIRSKAELKEILEKLAAQKKLDQDISSFRAEGEIITTFLVCKKIDFEFTIDFNDLYENVENKFRHNFILSLEDGLIAYSIEREYFSDANKEAFDHVFKGVSKMCEYPVVRGDLMPSVIVKSSVTEPNIHIKMFLHAIGSTLEHVRKPRIELQNYYSKGE</sequence>
<gene>
    <name evidence="2" type="ORF">SAMN02927903_03321</name>
</gene>
<dbReference type="OrthoDB" id="1409252at2"/>
<reference evidence="2 3" key="1">
    <citation type="submission" date="2016-10" db="EMBL/GenBank/DDBJ databases">
        <authorList>
            <person name="de Groot N.N."/>
        </authorList>
    </citation>
    <scope>NUCLEOTIDE SEQUENCE [LARGE SCALE GENOMIC DNA]</scope>
    <source>
        <strain evidence="2 3">CGMCC 1.7031</strain>
    </source>
</reference>
<evidence type="ECO:0000259" key="1">
    <source>
        <dbReference type="Pfam" id="PF20247"/>
    </source>
</evidence>